<protein>
    <submittedName>
        <fullName evidence="3">Gp54 protein</fullName>
    </submittedName>
</protein>
<reference evidence="3 4" key="1">
    <citation type="submission" date="2015-03" db="EMBL/GenBank/DDBJ databases">
        <authorList>
            <person name="Murphy D."/>
        </authorList>
    </citation>
    <scope>NUCLEOTIDE SEQUENCE [LARGE SCALE GENOMIC DNA]</scope>
    <source>
        <strain evidence="3 4">PAP088</strain>
    </source>
</reference>
<gene>
    <name evidence="3" type="ORF">ERS075579_04674</name>
</gene>
<organism evidence="3 4">
    <name type="scientific">Mycobacteroides abscessus</name>
    <dbReference type="NCBI Taxonomy" id="36809"/>
    <lineage>
        <taxon>Bacteria</taxon>
        <taxon>Bacillati</taxon>
        <taxon>Actinomycetota</taxon>
        <taxon>Actinomycetes</taxon>
        <taxon>Mycobacteriales</taxon>
        <taxon>Mycobacteriaceae</taxon>
        <taxon>Mycobacteroides</taxon>
    </lineage>
</organism>
<dbReference type="EMBL" id="CSWP01000012">
    <property type="protein sequence ID" value="CPV69924.1"/>
    <property type="molecule type" value="Genomic_DNA"/>
</dbReference>
<dbReference type="CDD" id="cd04859">
    <property type="entry name" value="Prim_Pol"/>
    <property type="match status" value="1"/>
</dbReference>
<feature type="domain" description="DNA primase/polymerase bifunctional N-terminal" evidence="2">
    <location>
        <begin position="8"/>
        <end position="181"/>
    </location>
</feature>
<evidence type="ECO:0000259" key="2">
    <source>
        <dbReference type="SMART" id="SM00943"/>
    </source>
</evidence>
<feature type="region of interest" description="Disordered" evidence="1">
    <location>
        <begin position="385"/>
        <end position="405"/>
    </location>
</feature>
<accession>A0A0U1BV44</accession>
<dbReference type="InterPro" id="IPR015330">
    <property type="entry name" value="DNA_primase/pol_bifunc_N"/>
</dbReference>
<name>A0A0U1BV44_9MYCO</name>
<feature type="region of interest" description="Disordered" evidence="1">
    <location>
        <begin position="845"/>
        <end position="864"/>
    </location>
</feature>
<evidence type="ECO:0000256" key="1">
    <source>
        <dbReference type="SAM" id="MobiDB-lite"/>
    </source>
</evidence>
<dbReference type="RefSeq" id="WP_049233249.1">
    <property type="nucleotide sequence ID" value="NZ_CP014951.1"/>
</dbReference>
<proteinExistence type="predicted"/>
<evidence type="ECO:0000313" key="3">
    <source>
        <dbReference type="EMBL" id="CPV69924.1"/>
    </source>
</evidence>
<sequence>MNANRKLIARMAELGCHLMPLAPQIKHPIMEGWPLALATTVDDAIAHVDAKGNLGVNLASSRLIVLDSENLAATQAVVDAGFTLTVITAKSQDPTSHKRGGSHVWLRVPDGIEARGLPSNRLQIPLANGGMIDVLAGARYVVAPPSRIDEAPNWMYAPCQGGPLDLFMPALLDIPVAPSWLFDRSAACPPGLEPLHGILIPDPPRLKVEQDARSIELDNRVDSVPWDQWLASDPRLIALSQLDGCGCRIYHWIGADNDKSATLHDGCEQGYGAHIWSGTMQAALNLDHDHISRLNLAKALHGGTIRERASAVGIELGAEREDLQTVRPSDYLRMAADASATGDTRKAEMYRAAARDLESRLPTAQQRGIAYVVPGTVVGANALVPQTDSPVNEPDPERAGVSRKSGKITIRSFPDREIGDVPVPAEDEFHEYPMPAIPEHITPVQGAKTKMLPVLPPLANRMDHDSVSREWIFSATPGLSHVAAAADSHAVSRWGLLGALLPRIAALVPPTVRLTPASRRIPSDPGPTSEGTSINVYSVLVGPPGSGKTDTMSAAAALIPDVRIVAPGTGEGVLKEFPRGDQGDVDADAAEDYSQPAVGSVGESLSDSVMMESDEMDVFLGELSRQGSRTSGWFRTMWMGGDVGNTASDKDRRSAIKAHTYRFGILLGAQPTTVATLFDESDKGTPQRFMWLTAHQTVQRGPEYPQRLAVAPVYWFGGRPSMIPTLGDARPPVWITPPAAATEYMDADRARAATANPFSANGGYSDGDLVGDKVEAIADRHSVLQQLKISALLAALDGLAQPQDVHWFCAGEVMAVRRRNIEALVALAERLSIMETRKRGQSLGLMQSHAKAASEQETHERSKETSAQVLWEFNEIMREGRVVTRSELCQRIEKNGWGTAAFVPDALALLMSEGIVAQTGDANTYTLLSAGGDAEGATVSVLHPPTIASVGG</sequence>
<dbReference type="Proteomes" id="UP000045782">
    <property type="component" value="Unassembled WGS sequence"/>
</dbReference>
<feature type="compositionally biased region" description="Basic and acidic residues" evidence="1">
    <location>
        <begin position="852"/>
        <end position="864"/>
    </location>
</feature>
<dbReference type="Pfam" id="PF09250">
    <property type="entry name" value="Prim-Pol"/>
    <property type="match status" value="1"/>
</dbReference>
<dbReference type="SUPFAM" id="SSF56747">
    <property type="entry name" value="Prim-pol domain"/>
    <property type="match status" value="1"/>
</dbReference>
<evidence type="ECO:0000313" key="4">
    <source>
        <dbReference type="Proteomes" id="UP000045782"/>
    </source>
</evidence>
<dbReference type="AlphaFoldDB" id="A0A0U1BV44"/>
<dbReference type="SMART" id="SM00943">
    <property type="entry name" value="Prim-Pol"/>
    <property type="match status" value="1"/>
</dbReference>